<comment type="caution">
    <text evidence="2">The sequence shown here is derived from an EMBL/GenBank/DDBJ whole genome shotgun (WGS) entry which is preliminary data.</text>
</comment>
<keyword evidence="3" id="KW-1185">Reference proteome</keyword>
<gene>
    <name evidence="2" type="ORF">N8I77_001372</name>
</gene>
<name>A0AAD9SQT6_PHOAM</name>
<evidence type="ECO:0008006" key="4">
    <source>
        <dbReference type="Google" id="ProtNLM"/>
    </source>
</evidence>
<dbReference type="Proteomes" id="UP001265746">
    <property type="component" value="Unassembled WGS sequence"/>
</dbReference>
<feature type="chain" id="PRO_5042236330" description="Celp0028 effector like protein" evidence="1">
    <location>
        <begin position="19"/>
        <end position="239"/>
    </location>
</feature>
<proteinExistence type="predicted"/>
<reference evidence="2" key="1">
    <citation type="submission" date="2023-06" db="EMBL/GenBank/DDBJ databases">
        <authorList>
            <person name="Noh H."/>
        </authorList>
    </citation>
    <scope>NUCLEOTIDE SEQUENCE</scope>
    <source>
        <strain evidence="2">DUCC20226</strain>
    </source>
</reference>
<evidence type="ECO:0000313" key="3">
    <source>
        <dbReference type="Proteomes" id="UP001265746"/>
    </source>
</evidence>
<evidence type="ECO:0000256" key="1">
    <source>
        <dbReference type="SAM" id="SignalP"/>
    </source>
</evidence>
<evidence type="ECO:0000313" key="2">
    <source>
        <dbReference type="EMBL" id="KAK2614561.1"/>
    </source>
</evidence>
<dbReference type="EMBL" id="JAUJFL010000001">
    <property type="protein sequence ID" value="KAK2614561.1"/>
    <property type="molecule type" value="Genomic_DNA"/>
</dbReference>
<dbReference type="AlphaFoldDB" id="A0AAD9SQT6"/>
<keyword evidence="1" id="KW-0732">Signal</keyword>
<protein>
    <recommendedName>
        <fullName evidence="4">Celp0028 effector like protein</fullName>
    </recommendedName>
</protein>
<sequence>MLFQTCVALGAVLSLAQAKPTPTVLQYDDVIVAGKDGSVVVMKDYEYELKEARETLQRRKADAARSADQPESHVNHRRCDESVEYQVLSDTNFNDWDVPMSPVIGNIGSTGASVAVSKGYTVADSAYGNNIISRSFLEKLLGVEMPSGGTWTWTTKDDQTFTFQVPQGQYGLVVSNPYVRRVTGNYVSGCVDSPSYEPWQITTHTTQEYTNMQWVAGPIRLCNNTVYPIPYCVGTGTHA</sequence>
<feature type="signal peptide" evidence="1">
    <location>
        <begin position="1"/>
        <end position="18"/>
    </location>
</feature>
<accession>A0AAD9SQT6</accession>
<organism evidence="2 3">
    <name type="scientific">Phomopsis amygdali</name>
    <name type="common">Fusicoccum amygdali</name>
    <dbReference type="NCBI Taxonomy" id="1214568"/>
    <lineage>
        <taxon>Eukaryota</taxon>
        <taxon>Fungi</taxon>
        <taxon>Dikarya</taxon>
        <taxon>Ascomycota</taxon>
        <taxon>Pezizomycotina</taxon>
        <taxon>Sordariomycetes</taxon>
        <taxon>Sordariomycetidae</taxon>
        <taxon>Diaporthales</taxon>
        <taxon>Diaporthaceae</taxon>
        <taxon>Diaporthe</taxon>
    </lineage>
</organism>